<sequence>MKVKFWSPLMAAAVILLQVASVQAKEAKPDVKANTKDEFAAVADHVRQQMGPGGRFEFVDKTEHEMVDRDLTNMQSLYDKFGTVDAMDQASKVQLYNNQSEVNAILTKKDADREICEQVKPMGSNIPKTVCRTNRQVQEDNGAAQRYMQDMKQVQTLKGSKG</sequence>
<organism evidence="2 3">
    <name type="scientific">Dyella halodurans</name>
    <dbReference type="NCBI Taxonomy" id="1920171"/>
    <lineage>
        <taxon>Bacteria</taxon>
        <taxon>Pseudomonadati</taxon>
        <taxon>Pseudomonadota</taxon>
        <taxon>Gammaproteobacteria</taxon>
        <taxon>Lysobacterales</taxon>
        <taxon>Rhodanobacteraceae</taxon>
        <taxon>Dyella</taxon>
    </lineage>
</organism>
<name>A0ABV9C7J6_9GAMM</name>
<reference evidence="3" key="1">
    <citation type="journal article" date="2019" name="Int. J. Syst. Evol. Microbiol.">
        <title>The Global Catalogue of Microorganisms (GCM) 10K type strain sequencing project: providing services to taxonomists for standard genome sequencing and annotation.</title>
        <authorList>
            <consortium name="The Broad Institute Genomics Platform"/>
            <consortium name="The Broad Institute Genome Sequencing Center for Infectious Disease"/>
            <person name="Wu L."/>
            <person name="Ma J."/>
        </authorList>
    </citation>
    <scope>NUCLEOTIDE SEQUENCE [LARGE SCALE GENOMIC DNA]</scope>
    <source>
        <strain evidence="3">CCM 4481</strain>
    </source>
</reference>
<proteinExistence type="predicted"/>
<evidence type="ECO:0000313" key="2">
    <source>
        <dbReference type="EMBL" id="MFC4528758.1"/>
    </source>
</evidence>
<dbReference type="RefSeq" id="WP_266147877.1">
    <property type="nucleotide sequence ID" value="NZ_CP064028.1"/>
</dbReference>
<gene>
    <name evidence="2" type="ORF">ACFO5W_19090</name>
</gene>
<evidence type="ECO:0000313" key="3">
    <source>
        <dbReference type="Proteomes" id="UP001595961"/>
    </source>
</evidence>
<feature type="chain" id="PRO_5045888523" description="DUF4168 domain-containing protein" evidence="1">
    <location>
        <begin position="25"/>
        <end position="162"/>
    </location>
</feature>
<feature type="signal peptide" evidence="1">
    <location>
        <begin position="1"/>
        <end position="24"/>
    </location>
</feature>
<evidence type="ECO:0008006" key="4">
    <source>
        <dbReference type="Google" id="ProtNLM"/>
    </source>
</evidence>
<protein>
    <recommendedName>
        <fullName evidence="4">DUF4168 domain-containing protein</fullName>
    </recommendedName>
</protein>
<keyword evidence="3" id="KW-1185">Reference proteome</keyword>
<dbReference type="Proteomes" id="UP001595961">
    <property type="component" value="Unassembled WGS sequence"/>
</dbReference>
<comment type="caution">
    <text evidence="2">The sequence shown here is derived from an EMBL/GenBank/DDBJ whole genome shotgun (WGS) entry which is preliminary data.</text>
</comment>
<evidence type="ECO:0000256" key="1">
    <source>
        <dbReference type="SAM" id="SignalP"/>
    </source>
</evidence>
<accession>A0ABV9C7J6</accession>
<dbReference type="EMBL" id="JBHSGA010000020">
    <property type="protein sequence ID" value="MFC4528758.1"/>
    <property type="molecule type" value="Genomic_DNA"/>
</dbReference>
<keyword evidence="1" id="KW-0732">Signal</keyword>